<dbReference type="RefSeq" id="WP_182553368.1">
    <property type="nucleotide sequence ID" value="NZ_QGAQ01000015.1"/>
</dbReference>
<proteinExistence type="predicted"/>
<organism evidence="2 3">
    <name type="scientific">Ralstonia pickettii</name>
    <name type="common">Burkholderia pickettii</name>
    <dbReference type="NCBI Taxonomy" id="329"/>
    <lineage>
        <taxon>Bacteria</taxon>
        <taxon>Pseudomonadati</taxon>
        <taxon>Pseudomonadota</taxon>
        <taxon>Betaproteobacteria</taxon>
        <taxon>Burkholderiales</taxon>
        <taxon>Burkholderiaceae</taxon>
        <taxon>Ralstonia</taxon>
    </lineage>
</organism>
<sequence>MSKRLALTRTLATGFVRQQPVNDGRRRSLLAMLGAGRTADLTEKSMELLGILVVVLWALPMYVAMGFDKDPGSTFTGVFLSNSAIAAEIYALSRLLSVLSGEGRFWVILCLPLLIGTYCGVWYVFSENFRRLLGSLLRRH</sequence>
<accession>A0AAW4Q774</accession>
<feature type="transmembrane region" description="Helical" evidence="1">
    <location>
        <begin position="105"/>
        <end position="125"/>
    </location>
</feature>
<comment type="caution">
    <text evidence="2">The sequence shown here is derived from an EMBL/GenBank/DDBJ whole genome shotgun (WGS) entry which is preliminary data.</text>
</comment>
<keyword evidence="1" id="KW-0472">Membrane</keyword>
<name>A0AAW4Q774_RALPI</name>
<dbReference type="AlphaFoldDB" id="A0AAW4Q774"/>
<evidence type="ECO:0000313" key="2">
    <source>
        <dbReference type="EMBL" id="MBX3891480.1"/>
    </source>
</evidence>
<keyword evidence="1" id="KW-0812">Transmembrane</keyword>
<feature type="transmembrane region" description="Helical" evidence="1">
    <location>
        <begin position="48"/>
        <end position="67"/>
    </location>
</feature>
<dbReference type="Proteomes" id="UP001199322">
    <property type="component" value="Unassembled WGS sequence"/>
</dbReference>
<keyword evidence="1" id="KW-1133">Transmembrane helix</keyword>
<protein>
    <submittedName>
        <fullName evidence="2">Uncharacterized protein</fullName>
    </submittedName>
</protein>
<evidence type="ECO:0000313" key="3">
    <source>
        <dbReference type="Proteomes" id="UP001199322"/>
    </source>
</evidence>
<gene>
    <name evidence="2" type="ORF">DEE74_16585</name>
</gene>
<reference evidence="2" key="1">
    <citation type="submission" date="2018-06" db="EMBL/GenBank/DDBJ databases">
        <authorList>
            <person name="O'Rourke A."/>
        </authorList>
    </citation>
    <scope>NUCLEOTIDE SEQUENCE</scope>
    <source>
        <strain evidence="2">132550021-3</strain>
    </source>
</reference>
<evidence type="ECO:0000256" key="1">
    <source>
        <dbReference type="SAM" id="Phobius"/>
    </source>
</evidence>
<dbReference type="EMBL" id="QGBI01000015">
    <property type="protein sequence ID" value="MBX3891480.1"/>
    <property type="molecule type" value="Genomic_DNA"/>
</dbReference>